<comment type="cofactor">
    <cofactor evidence="1">
        <name>Zn(2+)</name>
        <dbReference type="ChEBI" id="CHEBI:29105"/>
    </cofactor>
</comment>
<feature type="active site" description="Proton donor/acceptor" evidence="5">
    <location>
        <position position="420"/>
    </location>
</feature>
<dbReference type="PANTHER" id="PTHR11705:SF119">
    <property type="entry name" value="OS02G0119300 PROTEIN"/>
    <property type="match status" value="1"/>
</dbReference>
<dbReference type="InterPro" id="IPR057247">
    <property type="entry name" value="CARBOXYPEPT_ZN_2"/>
</dbReference>
<evidence type="ECO:0000256" key="2">
    <source>
        <dbReference type="ARBA" id="ARBA00005988"/>
    </source>
</evidence>
<gene>
    <name evidence="8" type="ORF">HNQ59_000070</name>
</gene>
<evidence type="ECO:0000313" key="8">
    <source>
        <dbReference type="EMBL" id="MBB5016808.1"/>
    </source>
</evidence>
<evidence type="ECO:0000256" key="6">
    <source>
        <dbReference type="SAM" id="SignalP"/>
    </source>
</evidence>
<evidence type="ECO:0000313" key="9">
    <source>
        <dbReference type="Proteomes" id="UP000575898"/>
    </source>
</evidence>
<name>A0A840MDQ8_9PROT</name>
<dbReference type="GO" id="GO:0005615">
    <property type="term" value="C:extracellular space"/>
    <property type="evidence" value="ECO:0007669"/>
    <property type="project" value="TreeGrafter"/>
</dbReference>
<keyword evidence="4" id="KW-0862">Zinc</keyword>
<sequence>MKKAITLCGIAALTSAVLGSTAAMAAENKAETLQLLEQEKANNNIYKAYFPSLEIARKAAISFHEQMLESHYDKGYLILELDSSDMDKLARFGFRLEHATDFIAKRNQMIDQLYQIQTDRLAHDPMAAPVGMTAIPGFSCYETVEETFAAAQAYATNQPNLASWIKVGDSWEKTQGLGGHDIRVLKLTNKAITGAKPKLFVNAAIHAREYTTAPLTLAFAKWLMDGYGVNADATWILDHHEVHLMLHTNPDGRKKAESGLSWRKNTNQAYCGAASNNRGADLNRNFSFSWNITGGSGSSGNPCDITYRGPAAASEPEIKAIERYVRSLWPDRRGPSPSDPAPADTSGIHLDIHSYSQLVLWPWGYTNTPAPNGNALQTLGRKFAFFNGYTPQQSIGLYPTDGTSDGVSYGELGVAAYTFELGTAFFQSCSAYNSTIKPQNLNALIYAAKVVRTPYITPGGPDVTSVGLAGTAGTTGVTAGTPVQLTAVVTDTRFNNSNGVEATQNISSAEYYIDVPPWKVGVAKSMTATDGVFDEKTEDVRATINTTGLSVGKHLVYVRSRDTTGTWGPVSARFLVIKP</sequence>
<keyword evidence="3" id="KW-0479">Metal-binding</keyword>
<dbReference type="RefSeq" id="WP_184033608.1">
    <property type="nucleotide sequence ID" value="NZ_JACHHY010000001.1"/>
</dbReference>
<evidence type="ECO:0000256" key="3">
    <source>
        <dbReference type="ARBA" id="ARBA00022723"/>
    </source>
</evidence>
<evidence type="ECO:0000256" key="5">
    <source>
        <dbReference type="PROSITE-ProRule" id="PRU01379"/>
    </source>
</evidence>
<organism evidence="8 9">
    <name type="scientific">Chitinivorax tropicus</name>
    <dbReference type="NCBI Taxonomy" id="714531"/>
    <lineage>
        <taxon>Bacteria</taxon>
        <taxon>Pseudomonadati</taxon>
        <taxon>Pseudomonadota</taxon>
        <taxon>Betaproteobacteria</taxon>
        <taxon>Chitinivorax</taxon>
    </lineage>
</organism>
<evidence type="ECO:0000256" key="4">
    <source>
        <dbReference type="ARBA" id="ARBA00022833"/>
    </source>
</evidence>
<keyword evidence="9" id="KW-1185">Reference proteome</keyword>
<dbReference type="SUPFAM" id="SSF53187">
    <property type="entry name" value="Zn-dependent exopeptidases"/>
    <property type="match status" value="1"/>
</dbReference>
<dbReference type="CDD" id="cd06226">
    <property type="entry name" value="M14_CPT_like"/>
    <property type="match status" value="1"/>
</dbReference>
<evidence type="ECO:0000259" key="7">
    <source>
        <dbReference type="PROSITE" id="PS52035"/>
    </source>
</evidence>
<dbReference type="PANTHER" id="PTHR11705">
    <property type="entry name" value="PROTEASE FAMILY M14 CARBOXYPEPTIDASE A,B"/>
    <property type="match status" value="1"/>
</dbReference>
<dbReference type="PRINTS" id="PR00765">
    <property type="entry name" value="CRBOXYPTASEA"/>
</dbReference>
<dbReference type="InterPro" id="IPR000834">
    <property type="entry name" value="Peptidase_M14"/>
</dbReference>
<accession>A0A840MDQ8</accession>
<dbReference type="PROSITE" id="PS00133">
    <property type="entry name" value="CARBOXYPEPT_ZN_2"/>
    <property type="match status" value="1"/>
</dbReference>
<dbReference type="Gene3D" id="3.40.630.10">
    <property type="entry name" value="Zn peptidases"/>
    <property type="match status" value="1"/>
</dbReference>
<dbReference type="GO" id="GO:0008270">
    <property type="term" value="F:zinc ion binding"/>
    <property type="evidence" value="ECO:0007669"/>
    <property type="project" value="InterPro"/>
</dbReference>
<dbReference type="SMART" id="SM00631">
    <property type="entry name" value="Zn_pept"/>
    <property type="match status" value="1"/>
</dbReference>
<feature type="domain" description="Peptidase M14" evidence="7">
    <location>
        <begin position="140"/>
        <end position="451"/>
    </location>
</feature>
<comment type="similarity">
    <text evidence="2 5">Belongs to the peptidase M14 family.</text>
</comment>
<feature type="signal peptide" evidence="6">
    <location>
        <begin position="1"/>
        <end position="25"/>
    </location>
</feature>
<dbReference type="EMBL" id="JACHHY010000001">
    <property type="protein sequence ID" value="MBB5016808.1"/>
    <property type="molecule type" value="Genomic_DNA"/>
</dbReference>
<protein>
    <recommendedName>
        <fullName evidence="7">Peptidase M14 domain-containing protein</fullName>
    </recommendedName>
</protein>
<dbReference type="PROSITE" id="PS52035">
    <property type="entry name" value="PEPTIDASE_M14"/>
    <property type="match status" value="1"/>
</dbReference>
<dbReference type="Pfam" id="PF00246">
    <property type="entry name" value="Peptidase_M14"/>
    <property type="match status" value="1"/>
</dbReference>
<proteinExistence type="inferred from homology"/>
<reference evidence="8 9" key="1">
    <citation type="submission" date="2020-08" db="EMBL/GenBank/DDBJ databases">
        <title>Genomic Encyclopedia of Type Strains, Phase IV (KMG-IV): sequencing the most valuable type-strain genomes for metagenomic binning, comparative biology and taxonomic classification.</title>
        <authorList>
            <person name="Goeker M."/>
        </authorList>
    </citation>
    <scope>NUCLEOTIDE SEQUENCE [LARGE SCALE GENOMIC DNA]</scope>
    <source>
        <strain evidence="8 9">DSM 27165</strain>
    </source>
</reference>
<evidence type="ECO:0000256" key="1">
    <source>
        <dbReference type="ARBA" id="ARBA00001947"/>
    </source>
</evidence>
<dbReference type="Proteomes" id="UP000575898">
    <property type="component" value="Unassembled WGS sequence"/>
</dbReference>
<feature type="chain" id="PRO_5032537281" description="Peptidase M14 domain-containing protein" evidence="6">
    <location>
        <begin position="26"/>
        <end position="579"/>
    </location>
</feature>
<dbReference type="GO" id="GO:0006508">
    <property type="term" value="P:proteolysis"/>
    <property type="evidence" value="ECO:0007669"/>
    <property type="project" value="InterPro"/>
</dbReference>
<keyword evidence="6" id="KW-0732">Signal</keyword>
<dbReference type="GO" id="GO:0004181">
    <property type="term" value="F:metallocarboxypeptidase activity"/>
    <property type="evidence" value="ECO:0007669"/>
    <property type="project" value="InterPro"/>
</dbReference>
<comment type="caution">
    <text evidence="8">The sequence shown here is derived from an EMBL/GenBank/DDBJ whole genome shotgun (WGS) entry which is preliminary data.</text>
</comment>
<dbReference type="AlphaFoldDB" id="A0A840MDQ8"/>